<dbReference type="KEGG" id="sbd:ATN00_20330"/>
<feature type="transmembrane region" description="Helical" evidence="1">
    <location>
        <begin position="49"/>
        <end position="70"/>
    </location>
</feature>
<reference evidence="2 3" key="1">
    <citation type="submission" date="2015-11" db="EMBL/GenBank/DDBJ databases">
        <title>A Two-component Flavoprotein Monooxygenase System MeaXY Responsible for para-Hydroxylation of 2-Methyl-6-ethylaniline and 2,6-Diethylaniline in Sphingobium baderi DE-13.</title>
        <authorList>
            <person name="Cheng M."/>
            <person name="Meng Q."/>
            <person name="Yang Y."/>
            <person name="Chu C."/>
            <person name="Yan X."/>
            <person name="He J."/>
            <person name="Li S."/>
        </authorList>
    </citation>
    <scope>NUCLEOTIDE SEQUENCE [LARGE SCALE GENOMIC DNA]</scope>
    <source>
        <strain evidence="2 3">DE-13</strain>
        <plasmid evidence="3">Plasmid pDE1</plasmid>
    </source>
</reference>
<dbReference type="AlphaFoldDB" id="A0A0S3F528"/>
<evidence type="ECO:0000313" key="2">
    <source>
        <dbReference type="EMBL" id="ALR22852.1"/>
    </source>
</evidence>
<keyword evidence="3" id="KW-1185">Reference proteome</keyword>
<feature type="transmembrane region" description="Helical" evidence="1">
    <location>
        <begin position="21"/>
        <end position="43"/>
    </location>
</feature>
<name>A0A0S3F528_9SPHN</name>
<keyword evidence="2" id="KW-0614">Plasmid</keyword>
<dbReference type="EMBL" id="CP013265">
    <property type="protein sequence ID" value="ALR22852.1"/>
    <property type="molecule type" value="Genomic_DNA"/>
</dbReference>
<evidence type="ECO:0000256" key="1">
    <source>
        <dbReference type="SAM" id="Phobius"/>
    </source>
</evidence>
<evidence type="ECO:0000313" key="3">
    <source>
        <dbReference type="Proteomes" id="UP000056968"/>
    </source>
</evidence>
<keyword evidence="1" id="KW-1133">Transmembrane helix</keyword>
<dbReference type="Proteomes" id="UP000056968">
    <property type="component" value="Plasmid pDE1"/>
</dbReference>
<keyword evidence="1" id="KW-0472">Membrane</keyword>
<protein>
    <submittedName>
        <fullName evidence="2">Uncharacterized protein</fullName>
    </submittedName>
</protein>
<accession>A0A0S3F528</accession>
<proteinExistence type="predicted"/>
<gene>
    <name evidence="2" type="ORF">ATN00_20330</name>
</gene>
<sequence>MNRMELSMLTKILDRPLWTPWMSIMGVLIALFSFGTLFGNFTGVPVRTWQTWSVVAIAAWSIIGAAIVLASDFVQDHRAKDDI</sequence>
<geneLocation type="plasmid" evidence="2 3">
    <name>pDE1</name>
</geneLocation>
<keyword evidence="1" id="KW-0812">Transmembrane</keyword>
<organism evidence="2 3">
    <name type="scientific">Sphingobium baderi</name>
    <dbReference type="NCBI Taxonomy" id="1332080"/>
    <lineage>
        <taxon>Bacteria</taxon>
        <taxon>Pseudomonadati</taxon>
        <taxon>Pseudomonadota</taxon>
        <taxon>Alphaproteobacteria</taxon>
        <taxon>Sphingomonadales</taxon>
        <taxon>Sphingomonadaceae</taxon>
        <taxon>Sphingobium</taxon>
    </lineage>
</organism>